<keyword evidence="2" id="KW-0238">DNA-binding</keyword>
<dbReference type="PROSITE" id="PS51071">
    <property type="entry name" value="HTH_RPIR"/>
    <property type="match status" value="1"/>
</dbReference>
<dbReference type="GO" id="GO:0097367">
    <property type="term" value="F:carbohydrate derivative binding"/>
    <property type="evidence" value="ECO:0007669"/>
    <property type="project" value="InterPro"/>
</dbReference>
<dbReference type="InterPro" id="IPR046348">
    <property type="entry name" value="SIS_dom_sf"/>
</dbReference>
<dbReference type="PANTHER" id="PTHR30514:SF1">
    <property type="entry name" value="HTH-TYPE TRANSCRIPTIONAL REGULATOR HEXR-RELATED"/>
    <property type="match status" value="1"/>
</dbReference>
<dbReference type="Gene3D" id="1.10.10.10">
    <property type="entry name" value="Winged helix-like DNA-binding domain superfamily/Winged helix DNA-binding domain"/>
    <property type="match status" value="1"/>
</dbReference>
<dbReference type="AlphaFoldDB" id="A0A9D1HNS9"/>
<evidence type="ECO:0000259" key="4">
    <source>
        <dbReference type="PROSITE" id="PS51071"/>
    </source>
</evidence>
<evidence type="ECO:0000313" key="6">
    <source>
        <dbReference type="EMBL" id="HIU14060.1"/>
    </source>
</evidence>
<evidence type="ECO:0000313" key="7">
    <source>
        <dbReference type="Proteomes" id="UP000824175"/>
    </source>
</evidence>
<dbReference type="Pfam" id="PF01418">
    <property type="entry name" value="HTH_6"/>
    <property type="match status" value="1"/>
</dbReference>
<feature type="domain" description="SIS" evidence="5">
    <location>
        <begin position="128"/>
        <end position="259"/>
    </location>
</feature>
<dbReference type="SUPFAM" id="SSF53697">
    <property type="entry name" value="SIS domain"/>
    <property type="match status" value="1"/>
</dbReference>
<dbReference type="InterPro" id="IPR047640">
    <property type="entry name" value="RpiR-like"/>
</dbReference>
<accession>A0A9D1HNS9</accession>
<dbReference type="InterPro" id="IPR009057">
    <property type="entry name" value="Homeodomain-like_sf"/>
</dbReference>
<dbReference type="PANTHER" id="PTHR30514">
    <property type="entry name" value="GLUCOKINASE"/>
    <property type="match status" value="1"/>
</dbReference>
<organism evidence="6 7">
    <name type="scientific">Candidatus Fimiplasma intestinipullorum</name>
    <dbReference type="NCBI Taxonomy" id="2840825"/>
    <lineage>
        <taxon>Bacteria</taxon>
        <taxon>Bacillati</taxon>
        <taxon>Bacillota</taxon>
        <taxon>Clostridia</taxon>
        <taxon>Eubacteriales</taxon>
        <taxon>Candidatus Fimiplasma</taxon>
    </lineage>
</organism>
<dbReference type="PROSITE" id="PS51464">
    <property type="entry name" value="SIS"/>
    <property type="match status" value="1"/>
</dbReference>
<dbReference type="GO" id="GO:0003677">
    <property type="term" value="F:DNA binding"/>
    <property type="evidence" value="ECO:0007669"/>
    <property type="project" value="UniProtKB-KW"/>
</dbReference>
<evidence type="ECO:0000256" key="2">
    <source>
        <dbReference type="ARBA" id="ARBA00023125"/>
    </source>
</evidence>
<dbReference type="GO" id="GO:0003700">
    <property type="term" value="F:DNA-binding transcription factor activity"/>
    <property type="evidence" value="ECO:0007669"/>
    <property type="project" value="InterPro"/>
</dbReference>
<dbReference type="InterPro" id="IPR036388">
    <property type="entry name" value="WH-like_DNA-bd_sf"/>
</dbReference>
<gene>
    <name evidence="6" type="ORF">IAD15_08330</name>
</gene>
<reference evidence="6" key="2">
    <citation type="journal article" date="2021" name="PeerJ">
        <title>Extensive microbial diversity within the chicken gut microbiome revealed by metagenomics and culture.</title>
        <authorList>
            <person name="Gilroy R."/>
            <person name="Ravi A."/>
            <person name="Getino M."/>
            <person name="Pursley I."/>
            <person name="Horton D.L."/>
            <person name="Alikhan N.F."/>
            <person name="Baker D."/>
            <person name="Gharbi K."/>
            <person name="Hall N."/>
            <person name="Watson M."/>
            <person name="Adriaenssens E.M."/>
            <person name="Foster-Nyarko E."/>
            <person name="Jarju S."/>
            <person name="Secka A."/>
            <person name="Antonio M."/>
            <person name="Oren A."/>
            <person name="Chaudhuri R.R."/>
            <person name="La Ragione R."/>
            <person name="Hildebrand F."/>
            <person name="Pallen M.J."/>
        </authorList>
    </citation>
    <scope>NUCLEOTIDE SEQUENCE</scope>
    <source>
        <strain evidence="6">CHK195-11698</strain>
    </source>
</reference>
<dbReference type="InterPro" id="IPR000281">
    <property type="entry name" value="HTH_RpiR"/>
</dbReference>
<evidence type="ECO:0000256" key="3">
    <source>
        <dbReference type="ARBA" id="ARBA00023163"/>
    </source>
</evidence>
<dbReference type="InterPro" id="IPR001347">
    <property type="entry name" value="SIS_dom"/>
</dbReference>
<sequence length="268" mass="30688">MKYLFYRLIIYLDTASENDTNYNIAWFMANNFKRVAKMGISELAKACFVSPATISRFCRAIGYENFAHLKQECTLYRTNSNRYTSLANVPEKDILKNPAQATKEYTQMVARTIEEMNQHLDWHEIDACLKLIHDSDNVSFFGTQFSHSAALHFQTDLMMMDKFVVAHMDVDRQIECAKGLDQNAVAIIISVNGNYERTCPKALSLIRKSGAKSVLITSNPTIDLVRKVDHVIRIGDKAHMKMGKHTLLTVIELMACRYFALYSHENRV</sequence>
<comment type="caution">
    <text evidence="6">The sequence shown here is derived from an EMBL/GenBank/DDBJ whole genome shotgun (WGS) entry which is preliminary data.</text>
</comment>
<dbReference type="SUPFAM" id="SSF46689">
    <property type="entry name" value="Homeodomain-like"/>
    <property type="match status" value="1"/>
</dbReference>
<dbReference type="EMBL" id="DVMJ01000070">
    <property type="protein sequence ID" value="HIU14060.1"/>
    <property type="molecule type" value="Genomic_DNA"/>
</dbReference>
<protein>
    <submittedName>
        <fullName evidence="6">MurR/RpiR family transcriptional regulator</fullName>
    </submittedName>
</protein>
<name>A0A9D1HNS9_9FIRM</name>
<keyword evidence="1" id="KW-0805">Transcription regulation</keyword>
<dbReference type="CDD" id="cd05013">
    <property type="entry name" value="SIS_RpiR"/>
    <property type="match status" value="1"/>
</dbReference>
<dbReference type="InterPro" id="IPR035472">
    <property type="entry name" value="RpiR-like_SIS"/>
</dbReference>
<reference evidence="6" key="1">
    <citation type="submission" date="2020-10" db="EMBL/GenBank/DDBJ databases">
        <authorList>
            <person name="Gilroy R."/>
        </authorList>
    </citation>
    <scope>NUCLEOTIDE SEQUENCE</scope>
    <source>
        <strain evidence="6">CHK195-11698</strain>
    </source>
</reference>
<feature type="domain" description="HTH rpiR-type" evidence="4">
    <location>
        <begin position="4"/>
        <end position="80"/>
    </location>
</feature>
<dbReference type="GO" id="GO:1901135">
    <property type="term" value="P:carbohydrate derivative metabolic process"/>
    <property type="evidence" value="ECO:0007669"/>
    <property type="project" value="InterPro"/>
</dbReference>
<dbReference type="Pfam" id="PF01380">
    <property type="entry name" value="SIS"/>
    <property type="match status" value="1"/>
</dbReference>
<proteinExistence type="predicted"/>
<evidence type="ECO:0000256" key="1">
    <source>
        <dbReference type="ARBA" id="ARBA00023015"/>
    </source>
</evidence>
<dbReference type="Proteomes" id="UP000824175">
    <property type="component" value="Unassembled WGS sequence"/>
</dbReference>
<dbReference type="Gene3D" id="3.40.50.10490">
    <property type="entry name" value="Glucose-6-phosphate isomerase like protein, domain 1"/>
    <property type="match status" value="1"/>
</dbReference>
<keyword evidence="3" id="KW-0804">Transcription</keyword>
<evidence type="ECO:0000259" key="5">
    <source>
        <dbReference type="PROSITE" id="PS51464"/>
    </source>
</evidence>